<dbReference type="InterPro" id="IPR016040">
    <property type="entry name" value="NAD(P)-bd_dom"/>
</dbReference>
<dbReference type="Proteomes" id="UP001501005">
    <property type="component" value="Unassembled WGS sequence"/>
</dbReference>
<dbReference type="Gene3D" id="3.40.50.720">
    <property type="entry name" value="NAD(P)-binding Rossmann-like Domain"/>
    <property type="match status" value="1"/>
</dbReference>
<dbReference type="RefSeq" id="WP_344049384.1">
    <property type="nucleotide sequence ID" value="NZ_BAAAHG010000015.1"/>
</dbReference>
<proteinExistence type="predicted"/>
<dbReference type="PANTHER" id="PTHR43162:SF1">
    <property type="entry name" value="PRESTALK A DIFFERENTIATION PROTEIN A"/>
    <property type="match status" value="1"/>
</dbReference>
<sequence>MGGVHQTDIPPVLVTGATGRIGRLVIDRLLDAGVPVRALTRRSEAAATLPADAEVFTGDLTVPESLAPALNGAGAVFLVWTAPPQTAAAVVERMAAHVRRIVFLSSPHRTPHPFFQQPNPMAAMHAGIERLIAATGVESTIIRPGMLASNSLAWWGPAIRAGEVVRWPYGAAETAPVDDRDVAAVAARTLYKDGYTEGDYVLTGPEPLTQAAQVHIIGDVLGRRITFEEMTPDEFRSLSEGTAPDSVIDMLLAAWNAAVGQPAYVTTAVADILGTAPRTFRQWATDHATAFTEGPEGPPTSSTAT</sequence>
<name>A0ABN1NMI7_9ACTN</name>
<protein>
    <submittedName>
        <fullName evidence="2">NAD(P)H-binding protein</fullName>
    </submittedName>
</protein>
<keyword evidence="3" id="KW-1185">Reference proteome</keyword>
<reference evidence="2 3" key="1">
    <citation type="journal article" date="2019" name="Int. J. Syst. Evol. Microbiol.">
        <title>The Global Catalogue of Microorganisms (GCM) 10K type strain sequencing project: providing services to taxonomists for standard genome sequencing and annotation.</title>
        <authorList>
            <consortium name="The Broad Institute Genomics Platform"/>
            <consortium name="The Broad Institute Genome Sequencing Center for Infectious Disease"/>
            <person name="Wu L."/>
            <person name="Ma J."/>
        </authorList>
    </citation>
    <scope>NUCLEOTIDE SEQUENCE [LARGE SCALE GENOMIC DNA]</scope>
    <source>
        <strain evidence="2 3">JCM 10673</strain>
    </source>
</reference>
<dbReference type="PANTHER" id="PTHR43162">
    <property type="match status" value="1"/>
</dbReference>
<dbReference type="Pfam" id="PF13460">
    <property type="entry name" value="NAD_binding_10"/>
    <property type="match status" value="1"/>
</dbReference>
<dbReference type="InterPro" id="IPR051604">
    <property type="entry name" value="Ergot_Alk_Oxidoreductase"/>
</dbReference>
<dbReference type="SUPFAM" id="SSF51735">
    <property type="entry name" value="NAD(P)-binding Rossmann-fold domains"/>
    <property type="match status" value="1"/>
</dbReference>
<evidence type="ECO:0000313" key="2">
    <source>
        <dbReference type="EMBL" id="GAA0911970.1"/>
    </source>
</evidence>
<accession>A0ABN1NMI7</accession>
<dbReference type="EMBL" id="BAAAHG010000015">
    <property type="protein sequence ID" value="GAA0911970.1"/>
    <property type="molecule type" value="Genomic_DNA"/>
</dbReference>
<evidence type="ECO:0000259" key="1">
    <source>
        <dbReference type="Pfam" id="PF13460"/>
    </source>
</evidence>
<feature type="domain" description="NAD(P)-binding" evidence="1">
    <location>
        <begin position="16"/>
        <end position="190"/>
    </location>
</feature>
<organism evidence="2 3">
    <name type="scientific">Streptomyces thermoalcalitolerans</name>
    <dbReference type="NCBI Taxonomy" id="65605"/>
    <lineage>
        <taxon>Bacteria</taxon>
        <taxon>Bacillati</taxon>
        <taxon>Actinomycetota</taxon>
        <taxon>Actinomycetes</taxon>
        <taxon>Kitasatosporales</taxon>
        <taxon>Streptomycetaceae</taxon>
        <taxon>Streptomyces</taxon>
    </lineage>
</organism>
<evidence type="ECO:0000313" key="3">
    <source>
        <dbReference type="Proteomes" id="UP001501005"/>
    </source>
</evidence>
<dbReference type="InterPro" id="IPR036291">
    <property type="entry name" value="NAD(P)-bd_dom_sf"/>
</dbReference>
<gene>
    <name evidence="2" type="ORF">GCM10009549_23690</name>
</gene>
<comment type="caution">
    <text evidence="2">The sequence shown here is derived from an EMBL/GenBank/DDBJ whole genome shotgun (WGS) entry which is preliminary data.</text>
</comment>